<dbReference type="AlphaFoldDB" id="A0A5Q3Q6J0"/>
<protein>
    <submittedName>
        <fullName evidence="1">Uncharacterized protein</fullName>
    </submittedName>
</protein>
<dbReference type="EMBL" id="CP045929">
    <property type="protein sequence ID" value="QGK70082.1"/>
    <property type="molecule type" value="Genomic_DNA"/>
</dbReference>
<name>A0A5Q3Q6J0_9PSEU</name>
<organism evidence="1 2">
    <name type="scientific">Allosaccharopolyspora coralli</name>
    <dbReference type="NCBI Taxonomy" id="2665642"/>
    <lineage>
        <taxon>Bacteria</taxon>
        <taxon>Bacillati</taxon>
        <taxon>Actinomycetota</taxon>
        <taxon>Actinomycetes</taxon>
        <taxon>Pseudonocardiales</taxon>
        <taxon>Pseudonocardiaceae</taxon>
        <taxon>Allosaccharopolyspora</taxon>
    </lineage>
</organism>
<reference evidence="2" key="1">
    <citation type="submission" date="2019-11" db="EMBL/GenBank/DDBJ databases">
        <title>The complete genome sequence of Saccharopolyspora sp. E2A.</title>
        <authorList>
            <person name="Zhang G."/>
        </authorList>
    </citation>
    <scope>NUCLEOTIDE SEQUENCE [LARGE SCALE GENOMIC DNA]</scope>
    <source>
        <strain evidence="2">E2A</strain>
    </source>
</reference>
<dbReference type="RefSeq" id="WP_154076665.1">
    <property type="nucleotide sequence ID" value="NZ_CP045929.1"/>
</dbReference>
<accession>A0A5Q3Q6J0</accession>
<sequence length="110" mass="11571">MDGTRVASAWQHITGAAEIIAQEARSVEALEPQRSRHPETEELEAARDALLALTSASHRLARLLDALAVEYARPGPVPSASHVALDQAAAAAEDLGSCTRVAAHAIVDLD</sequence>
<proteinExistence type="predicted"/>
<dbReference type="Proteomes" id="UP000371041">
    <property type="component" value="Chromosome"/>
</dbReference>
<evidence type="ECO:0000313" key="1">
    <source>
        <dbReference type="EMBL" id="QGK70082.1"/>
    </source>
</evidence>
<evidence type="ECO:0000313" key="2">
    <source>
        <dbReference type="Proteomes" id="UP000371041"/>
    </source>
</evidence>
<keyword evidence="2" id="KW-1185">Reference proteome</keyword>
<gene>
    <name evidence="1" type="ORF">GIY23_11595</name>
</gene>
<dbReference type="KEGG" id="sace:GIY23_11595"/>